<proteinExistence type="predicted"/>
<gene>
    <name evidence="1" type="ORF">DAETH_24780</name>
</gene>
<dbReference type="EMBL" id="AP026560">
    <property type="protein sequence ID" value="BDP42509.1"/>
    <property type="molecule type" value="Genomic_DNA"/>
</dbReference>
<reference evidence="1" key="1">
    <citation type="submission" date="2022-07" db="EMBL/GenBank/DDBJ databases">
        <title>Complete Genome Sequence of the Radioresistant Bacterium Deinococcus aetherius ST0316, Isolated from the Air Dust collected in Lower Stratosphere above Japan.</title>
        <authorList>
            <person name="Satoh K."/>
            <person name="Hagiwara K."/>
            <person name="Katsumata K."/>
            <person name="Kubo A."/>
            <person name="Yokobori S."/>
            <person name="Yamagishi A."/>
            <person name="Oono Y."/>
            <person name="Narumi I."/>
        </authorList>
    </citation>
    <scope>NUCLEOTIDE SEQUENCE</scope>
    <source>
        <strain evidence="1">ST0316</strain>
    </source>
</reference>
<sequence length="264" mass="28434">MLPVDGSAEKRDALLASARQAVGEHRRRVAEARAREHVGAAGWAQTSMLEAIIRAGREGSAAVDALRQVVSLTTEQVRTLPLGAPGEAREVHAQALSEIVHSGEEQISAAEALDDLVCHALAEVTRTPVAEVNVQALRRIHEWLQGQVGALETITGSARAQADTLEQISRLERVSAEHQERVEATRHLSARERVQVLGDLGEEVVGRIAELDEANAHQLDALGRIGEAVVEKVAETGTTPSQQVQALEALAQAVQDKAEELRER</sequence>
<keyword evidence="2" id="KW-1185">Reference proteome</keyword>
<dbReference type="RefSeq" id="WP_264775203.1">
    <property type="nucleotide sequence ID" value="NZ_AP026560.1"/>
</dbReference>
<name>A0ABM8AFE4_9DEIO</name>
<evidence type="ECO:0000313" key="2">
    <source>
        <dbReference type="Proteomes" id="UP001064971"/>
    </source>
</evidence>
<protein>
    <submittedName>
        <fullName evidence="1">Uncharacterized protein</fullName>
    </submittedName>
</protein>
<dbReference type="Proteomes" id="UP001064971">
    <property type="component" value="Chromosome"/>
</dbReference>
<accession>A0ABM8AFE4</accession>
<organism evidence="1 2">
    <name type="scientific">Deinococcus aetherius</name>
    <dbReference type="NCBI Taxonomy" id="200252"/>
    <lineage>
        <taxon>Bacteria</taxon>
        <taxon>Thermotogati</taxon>
        <taxon>Deinococcota</taxon>
        <taxon>Deinococci</taxon>
        <taxon>Deinococcales</taxon>
        <taxon>Deinococcaceae</taxon>
        <taxon>Deinococcus</taxon>
    </lineage>
</organism>
<evidence type="ECO:0000313" key="1">
    <source>
        <dbReference type="EMBL" id="BDP42509.1"/>
    </source>
</evidence>